<evidence type="ECO:0000313" key="3">
    <source>
        <dbReference type="Proteomes" id="UP000249782"/>
    </source>
</evidence>
<dbReference type="InterPro" id="IPR044561">
    <property type="entry name" value="ACT_ThrD-II-like"/>
</dbReference>
<evidence type="ECO:0000313" key="2">
    <source>
        <dbReference type="EMBL" id="RAO79019.1"/>
    </source>
</evidence>
<organism evidence="2 3">
    <name type="scientific">Methanothermobacter tenebrarum</name>
    <dbReference type="NCBI Taxonomy" id="680118"/>
    <lineage>
        <taxon>Archaea</taxon>
        <taxon>Methanobacteriati</taxon>
        <taxon>Methanobacteriota</taxon>
        <taxon>Methanomada group</taxon>
        <taxon>Methanobacteria</taxon>
        <taxon>Methanobacteriales</taxon>
        <taxon>Methanobacteriaceae</taxon>
        <taxon>Methanothermobacter</taxon>
    </lineage>
</organism>
<dbReference type="Proteomes" id="UP000249782">
    <property type="component" value="Unassembled WGS sequence"/>
</dbReference>
<dbReference type="SUPFAM" id="SSF55021">
    <property type="entry name" value="ACT-like"/>
    <property type="match status" value="1"/>
</dbReference>
<dbReference type="InterPro" id="IPR002912">
    <property type="entry name" value="ACT_dom"/>
</dbReference>
<dbReference type="EMBL" id="QLOE01000005">
    <property type="protein sequence ID" value="RAO79019.1"/>
    <property type="molecule type" value="Genomic_DNA"/>
</dbReference>
<accession>A0A328P9Z6</accession>
<evidence type="ECO:0000259" key="1">
    <source>
        <dbReference type="PROSITE" id="PS51671"/>
    </source>
</evidence>
<dbReference type="AlphaFoldDB" id="A0A328P9Z6"/>
<feature type="domain" description="ACT" evidence="1">
    <location>
        <begin position="4"/>
        <end position="80"/>
    </location>
</feature>
<proteinExistence type="predicted"/>
<dbReference type="InterPro" id="IPR045865">
    <property type="entry name" value="ACT-like_dom_sf"/>
</dbReference>
<keyword evidence="3" id="KW-1185">Reference proteome</keyword>
<dbReference type="OrthoDB" id="60296at2157"/>
<gene>
    <name evidence="2" type="ORF">DPC56_05105</name>
</gene>
<name>A0A328P9Z6_9EURY</name>
<dbReference type="PROSITE" id="PS51671">
    <property type="entry name" value="ACT"/>
    <property type="match status" value="1"/>
</dbReference>
<comment type="caution">
    <text evidence="2">The sequence shown here is derived from an EMBL/GenBank/DDBJ whole genome shotgun (WGS) entry which is preliminary data.</text>
</comment>
<sequence length="159" mass="17244">MRMSLVLELQDVPGQLVAALEPIASVGANIVTIIHERDAKTGAFVPVQVTIEGDEKTLDLAIKKLTEKGIRIIEKDGIPLKEKVNAILVGKISEEELKGIVDNINTLEGVKVADLSLKMSTTTSTIKITMEAEHKSLKLLEDEIHKIGAKEGLLVITET</sequence>
<dbReference type="CDD" id="cd04886">
    <property type="entry name" value="ACT_ThrD-II-like"/>
    <property type="match status" value="1"/>
</dbReference>
<protein>
    <submittedName>
        <fullName evidence="2">Allosteric regulator of homoserine dehydrogenase</fullName>
    </submittedName>
</protein>
<reference evidence="2 3" key="1">
    <citation type="submission" date="2018-06" db="EMBL/GenBank/DDBJ databases">
        <title>Draft genome sequence of hyperthermophilic methanogen Methanothermobacter tenebrarum sp. MCM-B 1447.</title>
        <authorList>
            <person name="Pore S.D."/>
            <person name="Dagar S."/>
            <person name="Dhakephalkar P.K."/>
        </authorList>
    </citation>
    <scope>NUCLEOTIDE SEQUENCE [LARGE SCALE GENOMIC DNA]</scope>
    <source>
        <strain evidence="2 3">MCM B 1447</strain>
    </source>
</reference>